<evidence type="ECO:0000256" key="5">
    <source>
        <dbReference type="SAM" id="MobiDB-lite"/>
    </source>
</evidence>
<evidence type="ECO:0000256" key="4">
    <source>
        <dbReference type="ARBA" id="ARBA00023172"/>
    </source>
</evidence>
<gene>
    <name evidence="7" type="ordered locus">PSMK_11280</name>
</gene>
<evidence type="ECO:0000256" key="3">
    <source>
        <dbReference type="ARBA" id="ARBA00023054"/>
    </source>
</evidence>
<dbReference type="AlphaFoldDB" id="I0IDE9"/>
<proteinExistence type="inferred from homology"/>
<dbReference type="OrthoDB" id="370725at2"/>
<dbReference type="KEGG" id="phm:PSMK_11280"/>
<name>I0IDE9_PHYMF</name>
<protein>
    <submittedName>
        <fullName evidence="7">Putative DNA recombination protein</fullName>
    </submittedName>
</protein>
<reference evidence="7 8" key="1">
    <citation type="submission" date="2012-02" db="EMBL/GenBank/DDBJ databases">
        <title>Complete genome sequence of Phycisphaera mikurensis NBRC 102666.</title>
        <authorList>
            <person name="Ankai A."/>
            <person name="Hosoyama A."/>
            <person name="Terui Y."/>
            <person name="Sekine M."/>
            <person name="Fukai R."/>
            <person name="Kato Y."/>
            <person name="Nakamura S."/>
            <person name="Yamada-Narita S."/>
            <person name="Kawakoshi A."/>
            <person name="Fukunaga Y."/>
            <person name="Yamazaki S."/>
            <person name="Fujita N."/>
        </authorList>
    </citation>
    <scope>NUCLEOTIDE SEQUENCE [LARGE SCALE GENOMIC DNA]</scope>
    <source>
        <strain evidence="8">NBRC 102666 / KCTC 22515 / FYK2301M01</strain>
    </source>
</reference>
<keyword evidence="4" id="KW-0233">DNA recombination</keyword>
<evidence type="ECO:0000256" key="6">
    <source>
        <dbReference type="SAM" id="Phobius"/>
    </source>
</evidence>
<evidence type="ECO:0000313" key="7">
    <source>
        <dbReference type="EMBL" id="BAM03287.1"/>
    </source>
</evidence>
<dbReference type="Proteomes" id="UP000007881">
    <property type="component" value="Chromosome"/>
</dbReference>
<dbReference type="HOGENOM" id="CLU_024057_1_1_0"/>
<dbReference type="PANTHER" id="PTHR30563">
    <property type="entry name" value="DNA RECOMBINATION PROTEIN RMUC"/>
    <property type="match status" value="1"/>
</dbReference>
<keyword evidence="6" id="KW-1133">Transmembrane helix</keyword>
<dbReference type="EMBL" id="AP012338">
    <property type="protein sequence ID" value="BAM03287.1"/>
    <property type="molecule type" value="Genomic_DNA"/>
</dbReference>
<dbReference type="PANTHER" id="PTHR30563:SF0">
    <property type="entry name" value="DNA RECOMBINATION PROTEIN RMUC"/>
    <property type="match status" value="1"/>
</dbReference>
<feature type="transmembrane region" description="Helical" evidence="6">
    <location>
        <begin position="12"/>
        <end position="35"/>
    </location>
</feature>
<dbReference type="GO" id="GO:0006310">
    <property type="term" value="P:DNA recombination"/>
    <property type="evidence" value="ECO:0007669"/>
    <property type="project" value="UniProtKB-KW"/>
</dbReference>
<dbReference type="InterPro" id="IPR003798">
    <property type="entry name" value="DNA_recombination_RmuC"/>
</dbReference>
<dbReference type="RefSeq" id="WP_014436506.1">
    <property type="nucleotide sequence ID" value="NC_017080.1"/>
</dbReference>
<evidence type="ECO:0000256" key="2">
    <source>
        <dbReference type="ARBA" id="ARBA00009840"/>
    </source>
</evidence>
<dbReference type="Pfam" id="PF02646">
    <property type="entry name" value="RmuC"/>
    <property type="match status" value="1"/>
</dbReference>
<dbReference type="eggNOG" id="COG1322">
    <property type="taxonomic scope" value="Bacteria"/>
</dbReference>
<feature type="region of interest" description="Disordered" evidence="5">
    <location>
        <begin position="402"/>
        <end position="427"/>
    </location>
</feature>
<keyword evidence="6" id="KW-0472">Membrane</keyword>
<comment type="function">
    <text evidence="1">Involved in DNA recombination.</text>
</comment>
<accession>I0IDE9</accession>
<keyword evidence="6" id="KW-0812">Transmembrane</keyword>
<evidence type="ECO:0000256" key="1">
    <source>
        <dbReference type="ARBA" id="ARBA00003416"/>
    </source>
</evidence>
<keyword evidence="8" id="KW-1185">Reference proteome</keyword>
<organism evidence="7 8">
    <name type="scientific">Phycisphaera mikurensis (strain NBRC 102666 / KCTC 22515 / FYK2301M01)</name>
    <dbReference type="NCBI Taxonomy" id="1142394"/>
    <lineage>
        <taxon>Bacteria</taxon>
        <taxon>Pseudomonadati</taxon>
        <taxon>Planctomycetota</taxon>
        <taxon>Phycisphaerae</taxon>
        <taxon>Phycisphaerales</taxon>
        <taxon>Phycisphaeraceae</taxon>
        <taxon>Phycisphaera</taxon>
    </lineage>
</organism>
<comment type="similarity">
    <text evidence="2">Belongs to the RmuC family.</text>
</comment>
<sequence length="427" mass="45349">MPTVTDPANPLLAVALGAAAVLLPLLVTACVVLTVSRARLSRRLAAAEADAAGLRAAAEAAGGLRTLIEASAETLGDRFAALSAEALDVGGRRFLDLADRRLGGTEDAAAARLSALIDPLRSQLDRQAAAVAELERGRRASEGGLKEQLLGLARAQEGLDRRAGELAAALSGSSAQRGRWGELTLRRVAESAGMVDRCDFGEQFHIAADDRRGVLRPDMVVHLPGDRRVVVDAKGVGASYLAACREADEAERERLLGRHLADLETQVKRLSEKAYQRALPRGVDFVVLFVPGDSFLAPAAERRPDLLEWALARNVVIATPTTLVTLLKAVAMGWREQAVSENAARIRDAGAELHRRLQRLTAHLDAAGRGLAEAVTAHNRFLGSFERHALPAARRLEAMDAAGDEPLRAEAPAASTPGPIRSRTPAA</sequence>
<dbReference type="PATRIC" id="fig|1142394.8.peg.1163"/>
<evidence type="ECO:0000313" key="8">
    <source>
        <dbReference type="Proteomes" id="UP000007881"/>
    </source>
</evidence>
<keyword evidence="3" id="KW-0175">Coiled coil</keyword>